<gene>
    <name evidence="1" type="ORF">GPUH_LOCUS6551</name>
</gene>
<proteinExistence type="predicted"/>
<dbReference type="WBParaSite" id="GPUH_0000656101-mRNA-1">
    <property type="protein sequence ID" value="GPUH_0000656101-mRNA-1"/>
    <property type="gene ID" value="GPUH_0000656101"/>
</dbReference>
<reference evidence="1 2" key="2">
    <citation type="submission" date="2018-11" db="EMBL/GenBank/DDBJ databases">
        <authorList>
            <consortium name="Pathogen Informatics"/>
        </authorList>
    </citation>
    <scope>NUCLEOTIDE SEQUENCE [LARGE SCALE GENOMIC DNA]</scope>
</reference>
<dbReference type="AlphaFoldDB" id="A0A183DCW1"/>
<evidence type="ECO:0000313" key="3">
    <source>
        <dbReference type="WBParaSite" id="GPUH_0000656101-mRNA-1"/>
    </source>
</evidence>
<protein>
    <submittedName>
        <fullName evidence="3">Secreted protein</fullName>
    </submittedName>
</protein>
<organism evidence="3">
    <name type="scientific">Gongylonema pulchrum</name>
    <dbReference type="NCBI Taxonomy" id="637853"/>
    <lineage>
        <taxon>Eukaryota</taxon>
        <taxon>Metazoa</taxon>
        <taxon>Ecdysozoa</taxon>
        <taxon>Nematoda</taxon>
        <taxon>Chromadorea</taxon>
        <taxon>Rhabditida</taxon>
        <taxon>Spirurina</taxon>
        <taxon>Spiruromorpha</taxon>
        <taxon>Spiruroidea</taxon>
        <taxon>Gongylonematidae</taxon>
        <taxon>Gongylonema</taxon>
    </lineage>
</organism>
<dbReference type="EMBL" id="UYRT01015581">
    <property type="protein sequence ID" value="VDK55115.1"/>
    <property type="molecule type" value="Genomic_DNA"/>
</dbReference>
<dbReference type="Proteomes" id="UP000271098">
    <property type="component" value="Unassembled WGS sequence"/>
</dbReference>
<name>A0A183DCW1_9BILA</name>
<keyword evidence="2" id="KW-1185">Reference proteome</keyword>
<evidence type="ECO:0000313" key="2">
    <source>
        <dbReference type="Proteomes" id="UP000271098"/>
    </source>
</evidence>
<reference evidence="3" key="1">
    <citation type="submission" date="2016-06" db="UniProtKB">
        <authorList>
            <consortium name="WormBaseParasite"/>
        </authorList>
    </citation>
    <scope>IDENTIFICATION</scope>
</reference>
<accession>A0A183DCW1</accession>
<evidence type="ECO:0000313" key="1">
    <source>
        <dbReference type="EMBL" id="VDK55115.1"/>
    </source>
</evidence>
<sequence>MSVCHAGISCTILATGLHCTDGLVLVFTVLVSWDRIPGGITSVYHADLRVRFLPMNHTASAALWQSNISRSWHLCQGA</sequence>